<name>A0AAN4YYM4_9BILA</name>
<evidence type="ECO:0000313" key="2">
    <source>
        <dbReference type="EMBL" id="GMR30833.1"/>
    </source>
</evidence>
<dbReference type="EMBL" id="BTRK01000001">
    <property type="protein sequence ID" value="GMR30833.1"/>
    <property type="molecule type" value="Genomic_DNA"/>
</dbReference>
<proteinExistence type="predicted"/>
<accession>A0AAN4YYM4</accession>
<reference evidence="3" key="1">
    <citation type="submission" date="2022-10" db="EMBL/GenBank/DDBJ databases">
        <title>Genome assembly of Pristionchus species.</title>
        <authorList>
            <person name="Yoshida K."/>
            <person name="Sommer R.J."/>
        </authorList>
    </citation>
    <scope>NUCLEOTIDE SEQUENCE [LARGE SCALE GENOMIC DNA]</scope>
    <source>
        <strain evidence="3">RS5460</strain>
    </source>
</reference>
<feature type="compositionally biased region" description="Acidic residues" evidence="1">
    <location>
        <begin position="60"/>
        <end position="97"/>
    </location>
</feature>
<comment type="caution">
    <text evidence="2">The sequence shown here is derived from an EMBL/GenBank/DDBJ whole genome shotgun (WGS) entry which is preliminary data.</text>
</comment>
<gene>
    <name evidence="2" type="ORF">PMAYCL1PPCAC_01028</name>
</gene>
<keyword evidence="3" id="KW-1185">Reference proteome</keyword>
<evidence type="ECO:0000256" key="1">
    <source>
        <dbReference type="SAM" id="MobiDB-lite"/>
    </source>
</evidence>
<feature type="region of interest" description="Disordered" evidence="1">
    <location>
        <begin position="59"/>
        <end position="110"/>
    </location>
</feature>
<sequence length="110" mass="12826">MESIFESFPVEKAPGYMKHVENKELDHIAKGSLTFSHKDLDPHTFIRAQMRADRDLDCLPTEEEEEEEGSVAYEESDIEGEKDEEGSEKSEEWEESDPYCPCEETPEFRY</sequence>
<dbReference type="Proteomes" id="UP001328107">
    <property type="component" value="Unassembled WGS sequence"/>
</dbReference>
<organism evidence="2 3">
    <name type="scientific">Pristionchus mayeri</name>
    <dbReference type="NCBI Taxonomy" id="1317129"/>
    <lineage>
        <taxon>Eukaryota</taxon>
        <taxon>Metazoa</taxon>
        <taxon>Ecdysozoa</taxon>
        <taxon>Nematoda</taxon>
        <taxon>Chromadorea</taxon>
        <taxon>Rhabditida</taxon>
        <taxon>Rhabditina</taxon>
        <taxon>Diplogasteromorpha</taxon>
        <taxon>Diplogasteroidea</taxon>
        <taxon>Neodiplogasteridae</taxon>
        <taxon>Pristionchus</taxon>
    </lineage>
</organism>
<evidence type="ECO:0000313" key="3">
    <source>
        <dbReference type="Proteomes" id="UP001328107"/>
    </source>
</evidence>
<protein>
    <submittedName>
        <fullName evidence="2">Uncharacterized protein</fullName>
    </submittedName>
</protein>
<dbReference type="AlphaFoldDB" id="A0AAN4YYM4"/>